<evidence type="ECO:0000256" key="2">
    <source>
        <dbReference type="ARBA" id="ARBA00010992"/>
    </source>
</evidence>
<proteinExistence type="inferred from homology"/>
<evidence type="ECO:0000256" key="4">
    <source>
        <dbReference type="ARBA" id="ARBA00022692"/>
    </source>
</evidence>
<feature type="transmembrane region" description="Helical" evidence="8">
    <location>
        <begin position="199"/>
        <end position="217"/>
    </location>
</feature>
<dbReference type="PANTHER" id="PTHR48021:SF79">
    <property type="entry name" value="OS11G0643800 PROTEIN"/>
    <property type="match status" value="1"/>
</dbReference>
<evidence type="ECO:0000256" key="1">
    <source>
        <dbReference type="ARBA" id="ARBA00004141"/>
    </source>
</evidence>
<evidence type="ECO:0000256" key="3">
    <source>
        <dbReference type="ARBA" id="ARBA00022597"/>
    </source>
</evidence>
<dbReference type="Proteomes" id="UP001210211">
    <property type="component" value="Unassembled WGS sequence"/>
</dbReference>
<dbReference type="PANTHER" id="PTHR48021">
    <property type="match status" value="1"/>
</dbReference>
<keyword evidence="4 8" id="KW-0812">Transmembrane</keyword>
<dbReference type="Pfam" id="PF00083">
    <property type="entry name" value="Sugar_tr"/>
    <property type="match status" value="1"/>
</dbReference>
<dbReference type="CDD" id="cd17358">
    <property type="entry name" value="MFS_GLUT6_8_Class3_like"/>
    <property type="match status" value="1"/>
</dbReference>
<dbReference type="SUPFAM" id="SSF103473">
    <property type="entry name" value="MFS general substrate transporter"/>
    <property type="match status" value="1"/>
</dbReference>
<feature type="transmembrane region" description="Helical" evidence="8">
    <location>
        <begin position="85"/>
        <end position="105"/>
    </location>
</feature>
<feature type="transmembrane region" description="Helical" evidence="8">
    <location>
        <begin position="440"/>
        <end position="461"/>
    </location>
</feature>
<evidence type="ECO:0000259" key="9">
    <source>
        <dbReference type="PROSITE" id="PS50850"/>
    </source>
</evidence>
<name>A0AAD5Z9Q6_9POAL</name>
<feature type="transmembrane region" description="Helical" evidence="8">
    <location>
        <begin position="281"/>
        <end position="303"/>
    </location>
</feature>
<dbReference type="GO" id="GO:0051119">
    <property type="term" value="F:sugar transmembrane transporter activity"/>
    <property type="evidence" value="ECO:0007669"/>
    <property type="project" value="InterPro"/>
</dbReference>
<feature type="transmembrane region" description="Helical" evidence="8">
    <location>
        <begin position="117"/>
        <end position="134"/>
    </location>
</feature>
<keyword evidence="7" id="KW-0813">Transport</keyword>
<comment type="subcellular location">
    <subcellularLocation>
        <location evidence="1">Membrane</location>
        <topology evidence="1">Multi-pass membrane protein</topology>
    </subcellularLocation>
</comment>
<comment type="similarity">
    <text evidence="2 7">Belongs to the major facilitator superfamily. Sugar transporter (TC 2.A.1.1) family.</text>
</comment>
<evidence type="ECO:0000256" key="5">
    <source>
        <dbReference type="ARBA" id="ARBA00022989"/>
    </source>
</evidence>
<feature type="transmembrane region" description="Helical" evidence="8">
    <location>
        <begin position="43"/>
        <end position="65"/>
    </location>
</feature>
<dbReference type="NCBIfam" id="TIGR00879">
    <property type="entry name" value="SP"/>
    <property type="match status" value="1"/>
</dbReference>
<evidence type="ECO:0000313" key="10">
    <source>
        <dbReference type="EMBL" id="KAJ3689458.1"/>
    </source>
</evidence>
<evidence type="ECO:0000256" key="6">
    <source>
        <dbReference type="ARBA" id="ARBA00023136"/>
    </source>
</evidence>
<accession>A0AAD5Z9Q6</accession>
<dbReference type="PROSITE" id="PS50850">
    <property type="entry name" value="MFS"/>
    <property type="match status" value="1"/>
</dbReference>
<keyword evidence="5 8" id="KW-1133">Transmembrane helix</keyword>
<feature type="transmembrane region" description="Helical" evidence="8">
    <location>
        <begin position="378"/>
        <end position="402"/>
    </location>
</feature>
<protein>
    <recommendedName>
        <fullName evidence="9">Major facilitator superfamily (MFS) profile domain-containing protein</fullName>
    </recommendedName>
</protein>
<dbReference type="Gene3D" id="1.20.1250.20">
    <property type="entry name" value="MFS general substrate transporter like domains"/>
    <property type="match status" value="1"/>
</dbReference>
<feature type="transmembrane region" description="Helical" evidence="8">
    <location>
        <begin position="315"/>
        <end position="337"/>
    </location>
</feature>
<organism evidence="10 11">
    <name type="scientific">Rhynchospora tenuis</name>
    <dbReference type="NCBI Taxonomy" id="198213"/>
    <lineage>
        <taxon>Eukaryota</taxon>
        <taxon>Viridiplantae</taxon>
        <taxon>Streptophyta</taxon>
        <taxon>Embryophyta</taxon>
        <taxon>Tracheophyta</taxon>
        <taxon>Spermatophyta</taxon>
        <taxon>Magnoliopsida</taxon>
        <taxon>Liliopsida</taxon>
        <taxon>Poales</taxon>
        <taxon>Cyperaceae</taxon>
        <taxon>Cyperoideae</taxon>
        <taxon>Rhynchosporeae</taxon>
        <taxon>Rhynchospora</taxon>
    </lineage>
</organism>
<evidence type="ECO:0000256" key="8">
    <source>
        <dbReference type="SAM" id="Phobius"/>
    </source>
</evidence>
<dbReference type="GO" id="GO:0016020">
    <property type="term" value="C:membrane"/>
    <property type="evidence" value="ECO:0007669"/>
    <property type="project" value="UniProtKB-SubCell"/>
</dbReference>
<sequence>MAMEGTTTDSEQKISIPEDLAIKEPLIGKEPLCSKDRNGYSNWMVILSTSVAVWGSFVFGVAVGFSSPTQAQIREDLNLSLGEFSVFGSIVTLGALVGAIASGHITDLLGRKGAMRSSSIVCIIGWLAIYFAKGPVSLDIGRICTGYGVGVLSYVVPVFIAEIAPKTLRGALTTLNQLFCVIGLSMTYIIGIFVTWRMLVLTGLIPCIILLVGLIFIPESPRWLAKVGRQNEFENSLMELRGKDADVTEEATEILEYIATIDSLPKARIQDAFHRQYIRPVTVGVGLMFFQQAGGVNGILFYASETFKSAGFASGSLGTIMMGCFQVPLTILAAVLMDRSGRRPLLMISASGMFLGSFITAISFFLKSHGIYLELSPGLALTGILVYIGSFSIGMGAIPWVMMSEIFPINMKGIGGSLVTIMSWFGSWAVSYSFNFLMSWSSYGTFFIFSSMCALALVFIFKVVPETKGRTLEEIQASMKPTTLR</sequence>
<feature type="domain" description="Major facilitator superfamily (MFS) profile" evidence="9">
    <location>
        <begin position="48"/>
        <end position="468"/>
    </location>
</feature>
<dbReference type="InterPro" id="IPR036259">
    <property type="entry name" value="MFS_trans_sf"/>
</dbReference>
<dbReference type="InterPro" id="IPR050549">
    <property type="entry name" value="MFS_Trehalose_Transporter"/>
</dbReference>
<keyword evidence="11" id="KW-1185">Reference proteome</keyword>
<dbReference type="InterPro" id="IPR003663">
    <property type="entry name" value="Sugar/inositol_transpt"/>
</dbReference>
<dbReference type="AlphaFoldDB" id="A0AAD5Z9Q6"/>
<dbReference type="InterPro" id="IPR044775">
    <property type="entry name" value="MFS_ERD6/Tret1-like"/>
</dbReference>
<reference evidence="10 11" key="1">
    <citation type="journal article" date="2022" name="Cell">
        <title>Repeat-based holocentromeres influence genome architecture and karyotype evolution.</title>
        <authorList>
            <person name="Hofstatter P.G."/>
            <person name="Thangavel G."/>
            <person name="Lux T."/>
            <person name="Neumann P."/>
            <person name="Vondrak T."/>
            <person name="Novak P."/>
            <person name="Zhang M."/>
            <person name="Costa L."/>
            <person name="Castellani M."/>
            <person name="Scott A."/>
            <person name="Toegelov H."/>
            <person name="Fuchs J."/>
            <person name="Mata-Sucre Y."/>
            <person name="Dias Y."/>
            <person name="Vanzela A.L.L."/>
            <person name="Huettel B."/>
            <person name="Almeida C.C.S."/>
            <person name="Simkova H."/>
            <person name="Souza G."/>
            <person name="Pedrosa-Harand A."/>
            <person name="Macas J."/>
            <person name="Mayer K.F.X."/>
            <person name="Houben A."/>
            <person name="Marques A."/>
        </authorList>
    </citation>
    <scope>NUCLEOTIDE SEQUENCE [LARGE SCALE GENOMIC DNA]</scope>
    <source>
        <strain evidence="10">RhyTen1mFocal</strain>
    </source>
</reference>
<feature type="transmembrane region" description="Helical" evidence="8">
    <location>
        <begin position="344"/>
        <end position="366"/>
    </location>
</feature>
<dbReference type="InterPro" id="IPR020846">
    <property type="entry name" value="MFS_dom"/>
</dbReference>
<feature type="transmembrane region" description="Helical" evidence="8">
    <location>
        <begin position="172"/>
        <end position="193"/>
    </location>
</feature>
<feature type="transmembrane region" description="Helical" evidence="8">
    <location>
        <begin position="140"/>
        <end position="160"/>
    </location>
</feature>
<comment type="caution">
    <text evidence="10">The sequence shown here is derived from an EMBL/GenBank/DDBJ whole genome shotgun (WGS) entry which is preliminary data.</text>
</comment>
<dbReference type="EMBL" id="JAMRDG010000002">
    <property type="protein sequence ID" value="KAJ3689458.1"/>
    <property type="molecule type" value="Genomic_DNA"/>
</dbReference>
<keyword evidence="3" id="KW-0762">Sugar transport</keyword>
<dbReference type="PRINTS" id="PR00171">
    <property type="entry name" value="SUGRTRNSPORT"/>
</dbReference>
<evidence type="ECO:0000313" key="11">
    <source>
        <dbReference type="Proteomes" id="UP001210211"/>
    </source>
</evidence>
<gene>
    <name evidence="10" type="ORF">LUZ61_018622</name>
</gene>
<evidence type="ECO:0000256" key="7">
    <source>
        <dbReference type="RuleBase" id="RU003346"/>
    </source>
</evidence>
<feature type="transmembrane region" description="Helical" evidence="8">
    <location>
        <begin position="414"/>
        <end position="434"/>
    </location>
</feature>
<keyword evidence="6 8" id="KW-0472">Membrane</keyword>
<dbReference type="InterPro" id="IPR005828">
    <property type="entry name" value="MFS_sugar_transport-like"/>
</dbReference>
<dbReference type="FunFam" id="1.20.1250.20:FF:000043">
    <property type="entry name" value="sugar transporter ERD6-like 6"/>
    <property type="match status" value="1"/>
</dbReference>